<accession>A0A4S4FAE4</accession>
<comment type="caution">
    <text evidence="1">The sequence shown here is derived from an EMBL/GenBank/DDBJ whole genome shotgun (WGS) entry which is preliminary data.</text>
</comment>
<dbReference type="AlphaFoldDB" id="A0A4S4FAE4"/>
<evidence type="ECO:0000313" key="1">
    <source>
        <dbReference type="EMBL" id="THG26951.1"/>
    </source>
</evidence>
<gene>
    <name evidence="1" type="ORF">E5991_03055</name>
</gene>
<dbReference type="Proteomes" id="UP000306798">
    <property type="component" value="Unassembled WGS sequence"/>
</dbReference>
<proteinExistence type="predicted"/>
<sequence>MVRKHRTIMVSLIIAVVCAAALVVAVTVVRRGNQSDSRMLQADYPTYSSVEQAVDAADLIVTGVPVASSEETLQLSATQRSNDPYANPQYGAVEGADTQQELGIPVTVTSVRVERVLKGKAQVGGIIRVSQVEGQSDGQSIREAHTTMLSEHEMGEDDSFLLLLSAFDDGTYDAINPEIGVLEVNKDGAVKPLGDASVDSQAIGTSLSEYER</sequence>
<dbReference type="EMBL" id="SSTF01000006">
    <property type="protein sequence ID" value="THG26951.1"/>
    <property type="molecule type" value="Genomic_DNA"/>
</dbReference>
<name>A0A4S4FAE4_9BIFI</name>
<organism evidence="1 2">
    <name type="scientific">Bifidobacterium pseudolongum</name>
    <dbReference type="NCBI Taxonomy" id="1694"/>
    <lineage>
        <taxon>Bacteria</taxon>
        <taxon>Bacillati</taxon>
        <taxon>Actinomycetota</taxon>
        <taxon>Actinomycetes</taxon>
        <taxon>Bifidobacteriales</taxon>
        <taxon>Bifidobacteriaceae</taxon>
        <taxon>Bifidobacterium</taxon>
    </lineage>
</organism>
<reference evidence="1 2" key="1">
    <citation type="submission" date="2019-04" db="EMBL/GenBank/DDBJ databases">
        <title>Microbes associate with the intestines of laboratory mice.</title>
        <authorList>
            <person name="Navarre W."/>
            <person name="Wong E."/>
            <person name="Huang K.C."/>
            <person name="Tropini C."/>
            <person name="Ng K."/>
            <person name="Yu B."/>
        </authorList>
    </citation>
    <scope>NUCLEOTIDE SEQUENCE [LARGE SCALE GENOMIC DNA]</scope>
    <source>
        <strain evidence="1 2">NM87_A27A</strain>
    </source>
</reference>
<protein>
    <submittedName>
        <fullName evidence="1">Uncharacterized protein</fullName>
    </submittedName>
</protein>
<evidence type="ECO:0000313" key="2">
    <source>
        <dbReference type="Proteomes" id="UP000306798"/>
    </source>
</evidence>